<keyword evidence="1" id="KW-0175">Coiled coil</keyword>
<keyword evidence="3" id="KW-1185">Reference proteome</keyword>
<comment type="caution">
    <text evidence="2">The sequence shown here is derived from an EMBL/GenBank/DDBJ whole genome shotgun (WGS) entry which is preliminary data.</text>
</comment>
<evidence type="ECO:0000313" key="2">
    <source>
        <dbReference type="EMBL" id="KAK7742755.1"/>
    </source>
</evidence>
<accession>A0ABR1PQS3</accession>
<dbReference type="EMBL" id="JAKNSF020000001">
    <property type="protein sequence ID" value="KAK7742755.1"/>
    <property type="molecule type" value="Genomic_DNA"/>
</dbReference>
<evidence type="ECO:0000256" key="1">
    <source>
        <dbReference type="SAM" id="Coils"/>
    </source>
</evidence>
<protein>
    <submittedName>
        <fullName evidence="2">Uncharacterized protein</fullName>
    </submittedName>
</protein>
<sequence>MKEVGHDEVVADREFGPGLQTGPLSGGMAIGVVLSFAEAPRAGQPRFDKLLAHLMEGQMKETFEHLQAQVEAAKRRHRVKKTEVWLCYRKPSSLWDDKEMIWNSQMVYAEYELVERFIEMTKGLSSYVQLHAYHVLQEQDMCITKDGRIRIRKLEKHTGIHPHH</sequence>
<reference evidence="2 3" key="1">
    <citation type="submission" date="2024-02" db="EMBL/GenBank/DDBJ databases">
        <title>De novo assembly and annotation of 12 fungi associated with fruit tree decline syndrome in Ontario, Canada.</title>
        <authorList>
            <person name="Sulman M."/>
            <person name="Ellouze W."/>
            <person name="Ilyukhin E."/>
        </authorList>
    </citation>
    <scope>NUCLEOTIDE SEQUENCE [LARGE SCALE GENOMIC DNA]</scope>
    <source>
        <strain evidence="2 3">M169</strain>
    </source>
</reference>
<proteinExistence type="predicted"/>
<organism evidence="2 3">
    <name type="scientific">Diaporthe eres</name>
    <name type="common">Phomopsis oblonga</name>
    <dbReference type="NCBI Taxonomy" id="83184"/>
    <lineage>
        <taxon>Eukaryota</taxon>
        <taxon>Fungi</taxon>
        <taxon>Dikarya</taxon>
        <taxon>Ascomycota</taxon>
        <taxon>Pezizomycotina</taxon>
        <taxon>Sordariomycetes</taxon>
        <taxon>Sordariomycetidae</taxon>
        <taxon>Diaporthales</taxon>
        <taxon>Diaporthaceae</taxon>
        <taxon>Diaporthe</taxon>
        <taxon>Diaporthe eres species complex</taxon>
    </lineage>
</organism>
<gene>
    <name evidence="2" type="ORF">SLS63_000321</name>
</gene>
<name>A0ABR1PQS3_DIAER</name>
<evidence type="ECO:0000313" key="3">
    <source>
        <dbReference type="Proteomes" id="UP001430848"/>
    </source>
</evidence>
<dbReference type="Proteomes" id="UP001430848">
    <property type="component" value="Unassembled WGS sequence"/>
</dbReference>
<feature type="coiled-coil region" evidence="1">
    <location>
        <begin position="56"/>
        <end position="83"/>
    </location>
</feature>